<comment type="caution">
    <text evidence="4">The sequence shown here is derived from an EMBL/GenBank/DDBJ whole genome shotgun (WGS) entry which is preliminary data.</text>
</comment>
<sequence length="653" mass="71791">MMDRKTPAVPVPTPNAKKKSAGSSAGAHGKGLLKDQLELVKIQVDGRTRYGIKQIDEKLSFDKGFYVFIRAIQALTSHNQGVIVVGLAGPSGSGKTAFSEKVQDFMPGCAVLSLDNYNDASRLIDGNFDDPRLTDYELLLQNIQDLKNGKDVEAPIYNFKTSSREGHRTIKVPESRVVIVEGIYALSEKIRPLLDLRVSVTGGVHFDLVKRVLRDIKRSGQAPEEIIQQITDTVYPMYKAFIEPDLNTAHLKIYNTFNPFSGFMAPTYILKSAKTVTPEAIKAVLKENHTSRMDSDTYDIYLLPPGEDVETCTSWLRMRNRDGRYNLMFEEWVTDGPFIISPRITFEVSVRILGGLMALGYEIGTMLKRSSQVYADETVTVKLDDIEGMDRQYVQIQGKDRAAVGEVGRRLGLEDTYIARSYIEQLQLEKLTASFQYVTEDLRRRFMVDGEPLLHENSIGSSPILSSSFRRTTGFSIPDRVAMSTSAPLANGVHMGKLGRNGKQSGSCNSSGLLSHHIRGGVPDANGNGNGYSSRHSSELSVDDDWEPRPPSSSNFSKVEKMVARLTDRMEEMAARPADGNASISAHVLDLTTQQQALSAQVQALAKVVAGIDRRLASADEATSYYWGASTAVAFVATGALAAVALLSVSGRR</sequence>
<dbReference type="PRINTS" id="PR00988">
    <property type="entry name" value="URIDINKINASE"/>
</dbReference>
<dbReference type="Proteomes" id="UP001491310">
    <property type="component" value="Unassembled WGS sequence"/>
</dbReference>
<evidence type="ECO:0000313" key="5">
    <source>
        <dbReference type="Proteomes" id="UP001491310"/>
    </source>
</evidence>
<keyword evidence="2" id="KW-0812">Transmembrane</keyword>
<dbReference type="SUPFAM" id="SSF55154">
    <property type="entry name" value="CYTH-like phosphatases"/>
    <property type="match status" value="1"/>
</dbReference>
<protein>
    <recommendedName>
        <fullName evidence="3">CYTH domain-containing protein</fullName>
    </recommendedName>
</protein>
<dbReference type="Gene3D" id="3.40.50.300">
    <property type="entry name" value="P-loop containing nucleotide triphosphate hydrolases"/>
    <property type="match status" value="1"/>
</dbReference>
<evidence type="ECO:0000256" key="1">
    <source>
        <dbReference type="SAM" id="MobiDB-lite"/>
    </source>
</evidence>
<evidence type="ECO:0000313" key="4">
    <source>
        <dbReference type="EMBL" id="KAK9917284.1"/>
    </source>
</evidence>
<dbReference type="Pfam" id="PF01928">
    <property type="entry name" value="CYTH"/>
    <property type="match status" value="1"/>
</dbReference>
<reference evidence="4 5" key="1">
    <citation type="journal article" date="2024" name="Nat. Commun.">
        <title>Phylogenomics reveals the evolutionary origins of lichenization in chlorophyte algae.</title>
        <authorList>
            <person name="Puginier C."/>
            <person name="Libourel C."/>
            <person name="Otte J."/>
            <person name="Skaloud P."/>
            <person name="Haon M."/>
            <person name="Grisel S."/>
            <person name="Petersen M."/>
            <person name="Berrin J.G."/>
            <person name="Delaux P.M."/>
            <person name="Dal Grande F."/>
            <person name="Keller J."/>
        </authorList>
    </citation>
    <scope>NUCLEOTIDE SEQUENCE [LARGE SCALE GENOMIC DNA]</scope>
    <source>
        <strain evidence="4 5">SAG 216-7</strain>
    </source>
</reference>
<dbReference type="InterPro" id="IPR033469">
    <property type="entry name" value="CYTH-like_dom_sf"/>
</dbReference>
<feature type="compositionally biased region" description="Polar residues" evidence="1">
    <location>
        <begin position="502"/>
        <end position="513"/>
    </location>
</feature>
<evidence type="ECO:0000256" key="2">
    <source>
        <dbReference type="SAM" id="Phobius"/>
    </source>
</evidence>
<dbReference type="PROSITE" id="PS51707">
    <property type="entry name" value="CYTH"/>
    <property type="match status" value="1"/>
</dbReference>
<feature type="region of interest" description="Disordered" evidence="1">
    <location>
        <begin position="1"/>
        <end position="29"/>
    </location>
</feature>
<feature type="region of interest" description="Disordered" evidence="1">
    <location>
        <begin position="494"/>
        <end position="556"/>
    </location>
</feature>
<gene>
    <name evidence="4" type="ORF">WJX75_002761</name>
</gene>
<dbReference type="InterPro" id="IPR027417">
    <property type="entry name" value="P-loop_NTPase"/>
</dbReference>
<dbReference type="Pfam" id="PF00485">
    <property type="entry name" value="PRK"/>
    <property type="match status" value="1"/>
</dbReference>
<dbReference type="PANTHER" id="PTHR10285">
    <property type="entry name" value="URIDINE KINASE"/>
    <property type="match status" value="1"/>
</dbReference>
<feature type="domain" description="CYTH" evidence="3">
    <location>
        <begin position="265"/>
        <end position="428"/>
    </location>
</feature>
<dbReference type="SUPFAM" id="SSF52540">
    <property type="entry name" value="P-loop containing nucleoside triphosphate hydrolases"/>
    <property type="match status" value="1"/>
</dbReference>
<evidence type="ECO:0000259" key="3">
    <source>
        <dbReference type="PROSITE" id="PS51707"/>
    </source>
</evidence>
<organism evidence="4 5">
    <name type="scientific">Coccomyxa subellipsoidea</name>
    <dbReference type="NCBI Taxonomy" id="248742"/>
    <lineage>
        <taxon>Eukaryota</taxon>
        <taxon>Viridiplantae</taxon>
        <taxon>Chlorophyta</taxon>
        <taxon>core chlorophytes</taxon>
        <taxon>Trebouxiophyceae</taxon>
        <taxon>Trebouxiophyceae incertae sedis</taxon>
        <taxon>Coccomyxaceae</taxon>
        <taxon>Coccomyxa</taxon>
    </lineage>
</organism>
<dbReference type="CDD" id="cd02028">
    <property type="entry name" value="UMPK_like"/>
    <property type="match status" value="1"/>
</dbReference>
<keyword evidence="2" id="KW-0472">Membrane</keyword>
<name>A0ABR2Z115_9CHLO</name>
<dbReference type="Gene3D" id="2.40.320.10">
    <property type="entry name" value="Hypothetical Protein Pfu-838710-001"/>
    <property type="match status" value="1"/>
</dbReference>
<proteinExistence type="predicted"/>
<dbReference type="EMBL" id="JALJOT010000002">
    <property type="protein sequence ID" value="KAK9917284.1"/>
    <property type="molecule type" value="Genomic_DNA"/>
</dbReference>
<dbReference type="InterPro" id="IPR023577">
    <property type="entry name" value="CYTH_domain"/>
</dbReference>
<keyword evidence="5" id="KW-1185">Reference proteome</keyword>
<keyword evidence="2" id="KW-1133">Transmembrane helix</keyword>
<accession>A0ABR2Z115</accession>
<dbReference type="InterPro" id="IPR006083">
    <property type="entry name" value="PRK/URK"/>
</dbReference>
<feature type="transmembrane region" description="Helical" evidence="2">
    <location>
        <begin position="625"/>
        <end position="649"/>
    </location>
</feature>